<feature type="non-terminal residue" evidence="2">
    <location>
        <position position="51"/>
    </location>
</feature>
<protein>
    <submittedName>
        <fullName evidence="2">Uncharacterized protein</fullName>
    </submittedName>
</protein>
<feature type="transmembrane region" description="Helical" evidence="1">
    <location>
        <begin position="20"/>
        <end position="40"/>
    </location>
</feature>
<comment type="caution">
    <text evidence="2">The sequence shown here is derived from an EMBL/GenBank/DDBJ whole genome shotgun (WGS) entry which is preliminary data.</text>
</comment>
<sequence length="51" mass="6158">MHFEHHIPQSQFLDLSQKFYSFRCPIIPLAILTQHIAFIFQPHHLKMVRSK</sequence>
<name>A0AAD6P5J6_9ROSI</name>
<dbReference type="Proteomes" id="UP001162972">
    <property type="component" value="Chromosome 11"/>
</dbReference>
<reference evidence="2 3" key="1">
    <citation type="journal article" date="2023" name="Int. J. Mol. Sci.">
        <title>De Novo Assembly and Annotation of 11 Diverse Shrub Willow (Salix) Genomes Reveals Novel Gene Organization in Sex-Linked Regions.</title>
        <authorList>
            <person name="Hyden B."/>
            <person name="Feng K."/>
            <person name="Yates T.B."/>
            <person name="Jawdy S."/>
            <person name="Cereghino C."/>
            <person name="Smart L.B."/>
            <person name="Muchero W."/>
        </authorList>
    </citation>
    <scope>NUCLEOTIDE SEQUENCE [LARGE SCALE GENOMIC DNA]</scope>
    <source>
        <tissue evidence="2">Shoot tip</tissue>
    </source>
</reference>
<evidence type="ECO:0000313" key="2">
    <source>
        <dbReference type="EMBL" id="KAJ6416816.1"/>
    </source>
</evidence>
<dbReference type="EMBL" id="JAPFFJ010000011">
    <property type="protein sequence ID" value="KAJ6416816.1"/>
    <property type="molecule type" value="Genomic_DNA"/>
</dbReference>
<accession>A0AAD6P5J6</accession>
<keyword evidence="1" id="KW-0812">Transmembrane</keyword>
<dbReference type="AlphaFoldDB" id="A0AAD6P5J6"/>
<evidence type="ECO:0000256" key="1">
    <source>
        <dbReference type="SAM" id="Phobius"/>
    </source>
</evidence>
<keyword evidence="1" id="KW-1133">Transmembrane helix</keyword>
<keyword evidence="1" id="KW-0472">Membrane</keyword>
<gene>
    <name evidence="2" type="ORF">OIU84_002654</name>
</gene>
<proteinExistence type="predicted"/>
<keyword evidence="3" id="KW-1185">Reference proteome</keyword>
<evidence type="ECO:0000313" key="3">
    <source>
        <dbReference type="Proteomes" id="UP001162972"/>
    </source>
</evidence>
<organism evidence="2 3">
    <name type="scientific">Salix udensis</name>
    <dbReference type="NCBI Taxonomy" id="889485"/>
    <lineage>
        <taxon>Eukaryota</taxon>
        <taxon>Viridiplantae</taxon>
        <taxon>Streptophyta</taxon>
        <taxon>Embryophyta</taxon>
        <taxon>Tracheophyta</taxon>
        <taxon>Spermatophyta</taxon>
        <taxon>Magnoliopsida</taxon>
        <taxon>eudicotyledons</taxon>
        <taxon>Gunneridae</taxon>
        <taxon>Pentapetalae</taxon>
        <taxon>rosids</taxon>
        <taxon>fabids</taxon>
        <taxon>Malpighiales</taxon>
        <taxon>Salicaceae</taxon>
        <taxon>Saliceae</taxon>
        <taxon>Salix</taxon>
    </lineage>
</organism>